<dbReference type="InterPro" id="IPR000086">
    <property type="entry name" value="NUDIX_hydrolase_dom"/>
</dbReference>
<name>A0A1Q2HXY6_9CORY</name>
<keyword evidence="2" id="KW-0378">Hydrolase</keyword>
<evidence type="ECO:0000313" key="4">
    <source>
        <dbReference type="EMBL" id="AQQ15702.1"/>
    </source>
</evidence>
<dbReference type="InterPro" id="IPR020084">
    <property type="entry name" value="NUDIX_hydrolase_CS"/>
</dbReference>
<dbReference type="GO" id="GO:0016787">
    <property type="term" value="F:hydrolase activity"/>
    <property type="evidence" value="ECO:0007669"/>
    <property type="project" value="UniProtKB-KW"/>
</dbReference>
<evidence type="ECO:0000313" key="5">
    <source>
        <dbReference type="Proteomes" id="UP000217209"/>
    </source>
</evidence>
<dbReference type="RefSeq" id="WP_095660355.1">
    <property type="nucleotide sequence ID" value="NZ_CP019688.1"/>
</dbReference>
<dbReference type="Proteomes" id="UP000217209">
    <property type="component" value="Chromosome"/>
</dbReference>
<dbReference type="OrthoDB" id="9814308at2"/>
<dbReference type="Pfam" id="PF00293">
    <property type="entry name" value="NUDIX"/>
    <property type="match status" value="1"/>
</dbReference>
<evidence type="ECO:0000256" key="1">
    <source>
        <dbReference type="ARBA" id="ARBA00005582"/>
    </source>
</evidence>
<evidence type="ECO:0000259" key="3">
    <source>
        <dbReference type="PROSITE" id="PS51462"/>
    </source>
</evidence>
<dbReference type="InterPro" id="IPR015797">
    <property type="entry name" value="NUDIX_hydrolase-like_dom_sf"/>
</dbReference>
<organism evidence="4 5">
    <name type="scientific">Corynebacterium glaucum</name>
    <dbReference type="NCBI Taxonomy" id="187491"/>
    <lineage>
        <taxon>Bacteria</taxon>
        <taxon>Bacillati</taxon>
        <taxon>Actinomycetota</taxon>
        <taxon>Actinomycetes</taxon>
        <taxon>Mycobacteriales</taxon>
        <taxon>Corynebacteriaceae</taxon>
        <taxon>Corynebacterium</taxon>
    </lineage>
</organism>
<reference evidence="4 5" key="1">
    <citation type="submission" date="2016-12" db="EMBL/GenBank/DDBJ databases">
        <authorList>
            <person name="Song W.-J."/>
            <person name="Kurnit D.M."/>
        </authorList>
    </citation>
    <scope>NUCLEOTIDE SEQUENCE [LARGE SCALE GENOMIC DNA]</scope>
    <source>
        <strain evidence="4 5">DSM 30827</strain>
    </source>
</reference>
<dbReference type="CDD" id="cd18879">
    <property type="entry name" value="NUDIX_Hydrolase"/>
    <property type="match status" value="1"/>
</dbReference>
<proteinExistence type="inferred from homology"/>
<dbReference type="KEGG" id="cgv:CGLAU_08735"/>
<accession>A0A1Q2HXY6</accession>
<dbReference type="PANTHER" id="PTHR43736">
    <property type="entry name" value="ADP-RIBOSE PYROPHOSPHATASE"/>
    <property type="match status" value="1"/>
</dbReference>
<dbReference type="PANTHER" id="PTHR43736:SF1">
    <property type="entry name" value="DIHYDRONEOPTERIN TRIPHOSPHATE DIPHOSPHATASE"/>
    <property type="match status" value="1"/>
</dbReference>
<gene>
    <name evidence="4" type="ORF">CGLAU_08735</name>
</gene>
<keyword evidence="5" id="KW-1185">Reference proteome</keyword>
<dbReference type="EMBL" id="CP019688">
    <property type="protein sequence ID" value="AQQ15702.1"/>
    <property type="molecule type" value="Genomic_DNA"/>
</dbReference>
<evidence type="ECO:0000256" key="2">
    <source>
        <dbReference type="ARBA" id="ARBA00022801"/>
    </source>
</evidence>
<dbReference type="PROSITE" id="PS51462">
    <property type="entry name" value="NUDIX"/>
    <property type="match status" value="1"/>
</dbReference>
<feature type="domain" description="Nudix hydrolase" evidence="3">
    <location>
        <begin position="19"/>
        <end position="161"/>
    </location>
</feature>
<dbReference type="PROSITE" id="PS00893">
    <property type="entry name" value="NUDIX_BOX"/>
    <property type="match status" value="1"/>
</dbReference>
<dbReference type="AlphaFoldDB" id="A0A1Q2HXY6"/>
<comment type="similarity">
    <text evidence="1">Belongs to the Nudix hydrolase family.</text>
</comment>
<sequence length="177" mass="19550">MPIPEFIVETRKKIGHDMMWMPAICAVVLRDPTDATANSAWAVPEVLLVKRADNGEWTPITGIADPNEEPHDCAVREVEEETGIRTRPAGILGVGATGFITHANGDNACYMSTQLRMEPEDPSAEPVVGDDESIEVGWFPISQMPVTNPKWRLAIADAAAHRRHPERFTPRMGLSKR</sequence>
<protein>
    <submittedName>
        <fullName evidence="4">Dihydroneopterin triphosphate pyrophosphatase</fullName>
    </submittedName>
</protein>
<dbReference type="Gene3D" id="3.90.79.10">
    <property type="entry name" value="Nucleoside Triphosphate Pyrophosphohydrolase"/>
    <property type="match status" value="1"/>
</dbReference>
<dbReference type="SUPFAM" id="SSF55811">
    <property type="entry name" value="Nudix"/>
    <property type="match status" value="1"/>
</dbReference>